<keyword evidence="5 7" id="KW-1133">Transmembrane helix</keyword>
<feature type="transmembrane region" description="Helical" evidence="7">
    <location>
        <begin position="200"/>
        <end position="218"/>
    </location>
</feature>
<dbReference type="SUPFAM" id="SSF118215">
    <property type="entry name" value="Proton glutamate symport protein"/>
    <property type="match status" value="1"/>
</dbReference>
<comment type="caution">
    <text evidence="8">The sequence shown here is derived from an EMBL/GenBank/DDBJ whole genome shotgun (WGS) entry which is preliminary data.</text>
</comment>
<feature type="transmembrane region" description="Helical" evidence="7">
    <location>
        <begin position="15"/>
        <end position="37"/>
    </location>
</feature>
<keyword evidence="9" id="KW-1185">Reference proteome</keyword>
<keyword evidence="6 7" id="KW-0472">Membrane</keyword>
<feature type="transmembrane region" description="Helical" evidence="7">
    <location>
        <begin position="58"/>
        <end position="77"/>
    </location>
</feature>
<sequence length="491" mass="52800">MKGEKILPTWFAENAMLISTIVGVIFGVLLGFLLRPANLCDSWQQMISYPGELFTRSLQMMILPLIISSLVVGSASLDAKLNGKIALRTLSYFITTSFLNAILGVILVQLVHPGDPSIRGQMQTSTHIMDDRQNTLMDNFLDLGRNIIPSNVFTALFQQTQTVYEPVGKSVIDEGSNLTNTSGEPDEFVRNIVLRDGTNTLGIITFALLFGTVLGTMGERAKPVIAGFRVIDDVIMTIVRGIMWVTPVGVASLICSKILSVVDIGTVVTQLGLFVLTVGVGILIYQIIILQLIYFAVTRKNPFRFYWGVLPATVTAFSTASTAVALPVSFKCMDTMKVDSRVAHFILPIGATVNKDGTALFVAIASIFIAQMNGIALGAGDLTTVAITSTAVSVASASVPSAALALMFIVLNAIQVPTKDIGLLFAVDWLVDRLRTTNNLLGDLYAAVYVETFSQSELKAMDAKEHEKSASIESNSDIVNGNASSITSSLV</sequence>
<reference evidence="8 9" key="1">
    <citation type="submission" date="2024-08" db="EMBL/GenBank/DDBJ databases">
        <authorList>
            <person name="Cucini C."/>
            <person name="Frati F."/>
        </authorList>
    </citation>
    <scope>NUCLEOTIDE SEQUENCE [LARGE SCALE GENOMIC DNA]</scope>
</reference>
<comment type="similarity">
    <text evidence="2 7">Belongs to the dicarboxylate/amino acid:cation symporter (DAACS) (TC 2.A.23) family.</text>
</comment>
<protein>
    <recommendedName>
        <fullName evidence="7">Amino acid transporter</fullName>
    </recommendedName>
</protein>
<dbReference type="InterPro" id="IPR036458">
    <property type="entry name" value="Na:dicarbo_symporter_sf"/>
</dbReference>
<comment type="subcellular location">
    <subcellularLocation>
        <location evidence="1 7">Membrane</location>
        <topology evidence="1 7">Multi-pass membrane protein</topology>
    </subcellularLocation>
</comment>
<dbReference type="InterPro" id="IPR050746">
    <property type="entry name" value="DAACS"/>
</dbReference>
<dbReference type="EMBL" id="CAXLJM020000028">
    <property type="protein sequence ID" value="CAL8097297.1"/>
    <property type="molecule type" value="Genomic_DNA"/>
</dbReference>
<proteinExistence type="inferred from homology"/>
<evidence type="ECO:0000256" key="2">
    <source>
        <dbReference type="ARBA" id="ARBA00006148"/>
    </source>
</evidence>
<evidence type="ECO:0000256" key="6">
    <source>
        <dbReference type="ARBA" id="ARBA00023136"/>
    </source>
</evidence>
<dbReference type="PRINTS" id="PR00173">
    <property type="entry name" value="EDTRNSPORT"/>
</dbReference>
<evidence type="ECO:0000256" key="5">
    <source>
        <dbReference type="ARBA" id="ARBA00022989"/>
    </source>
</evidence>
<evidence type="ECO:0000313" key="8">
    <source>
        <dbReference type="EMBL" id="CAL8097297.1"/>
    </source>
</evidence>
<dbReference type="Pfam" id="PF00375">
    <property type="entry name" value="SDF"/>
    <property type="match status" value="1"/>
</dbReference>
<feature type="transmembrane region" description="Helical" evidence="7">
    <location>
        <begin position="305"/>
        <end position="328"/>
    </location>
</feature>
<evidence type="ECO:0000256" key="7">
    <source>
        <dbReference type="RuleBase" id="RU361216"/>
    </source>
</evidence>
<evidence type="ECO:0000256" key="4">
    <source>
        <dbReference type="ARBA" id="ARBA00022692"/>
    </source>
</evidence>
<feature type="transmembrane region" description="Helical" evidence="7">
    <location>
        <begin position="385"/>
        <end position="411"/>
    </location>
</feature>
<evidence type="ECO:0000313" key="9">
    <source>
        <dbReference type="Proteomes" id="UP001642540"/>
    </source>
</evidence>
<dbReference type="PANTHER" id="PTHR11958">
    <property type="entry name" value="SODIUM/DICARBOXYLATE SYMPORTER-RELATED"/>
    <property type="match status" value="1"/>
</dbReference>
<accession>A0ABP1QBR6</accession>
<keyword evidence="4 7" id="KW-0812">Transmembrane</keyword>
<evidence type="ECO:0000256" key="3">
    <source>
        <dbReference type="ARBA" id="ARBA00022448"/>
    </source>
</evidence>
<dbReference type="Proteomes" id="UP001642540">
    <property type="component" value="Unassembled WGS sequence"/>
</dbReference>
<feature type="transmembrane region" description="Helical" evidence="7">
    <location>
        <begin position="89"/>
        <end position="111"/>
    </location>
</feature>
<name>A0ABP1QBR6_9HEXA</name>
<organism evidence="8 9">
    <name type="scientific">Orchesella dallaii</name>
    <dbReference type="NCBI Taxonomy" id="48710"/>
    <lineage>
        <taxon>Eukaryota</taxon>
        <taxon>Metazoa</taxon>
        <taxon>Ecdysozoa</taxon>
        <taxon>Arthropoda</taxon>
        <taxon>Hexapoda</taxon>
        <taxon>Collembola</taxon>
        <taxon>Entomobryomorpha</taxon>
        <taxon>Entomobryoidea</taxon>
        <taxon>Orchesellidae</taxon>
        <taxon>Orchesellinae</taxon>
        <taxon>Orchesella</taxon>
    </lineage>
</organism>
<dbReference type="InterPro" id="IPR001991">
    <property type="entry name" value="Na-dicarboxylate_symporter"/>
</dbReference>
<keyword evidence="3 7" id="KW-0813">Transport</keyword>
<evidence type="ECO:0000256" key="1">
    <source>
        <dbReference type="ARBA" id="ARBA00004141"/>
    </source>
</evidence>
<feature type="transmembrane region" description="Helical" evidence="7">
    <location>
        <begin position="238"/>
        <end position="259"/>
    </location>
</feature>
<feature type="transmembrane region" description="Helical" evidence="7">
    <location>
        <begin position="359"/>
        <end position="379"/>
    </location>
</feature>
<gene>
    <name evidence="8" type="ORF">ODALV1_LOCUS9611</name>
</gene>
<dbReference type="PANTHER" id="PTHR11958:SF111">
    <property type="entry name" value="AMINO ACID TRANSPORTER"/>
    <property type="match status" value="1"/>
</dbReference>
<feature type="transmembrane region" description="Helical" evidence="7">
    <location>
        <begin position="271"/>
        <end position="293"/>
    </location>
</feature>
<dbReference type="Gene3D" id="1.10.3860.10">
    <property type="entry name" value="Sodium:dicarboxylate symporter"/>
    <property type="match status" value="1"/>
</dbReference>
<keyword evidence="7" id="KW-0769">Symport</keyword>